<comment type="caution">
    <text evidence="1">The sequence shown here is derived from an EMBL/GenBank/DDBJ whole genome shotgun (WGS) entry which is preliminary data.</text>
</comment>
<proteinExistence type="predicted"/>
<dbReference type="Proteomes" id="UP001225498">
    <property type="component" value="Unassembled WGS sequence"/>
</dbReference>
<dbReference type="AlphaFoldDB" id="A0AAI9G3Q9"/>
<evidence type="ECO:0000313" key="1">
    <source>
        <dbReference type="EMBL" id="EKZ1925796.1"/>
    </source>
</evidence>
<dbReference type="RefSeq" id="WP_143565877.1">
    <property type="nucleotide sequence ID" value="NZ_JAOCKA010000029.1"/>
</dbReference>
<gene>
    <name evidence="1" type="ORF">REH87_000772</name>
</gene>
<accession>A0AAI9G3Q9</accession>
<sequence>MLTTAEYGVARWFAARAADWQPAIFGNWLGGNANVPETMDPREGAWRLAVARFWDQPSNSRIYYDFETRDVCWELMQIAEDAWASTPSVLPDEALKAARDTLIQRGKWPRAMPPPLP</sequence>
<dbReference type="EMBL" id="ABLTIR010000010">
    <property type="protein sequence ID" value="EKZ1925796.1"/>
    <property type="molecule type" value="Genomic_DNA"/>
</dbReference>
<name>A0AAI9G3Q9_STEMA</name>
<reference evidence="1" key="1">
    <citation type="submission" date="2023-08" db="EMBL/GenBank/DDBJ databases">
        <authorList>
            <consortium name="Clinical and Environmental Microbiology Branch: Whole genome sequencing antimicrobial resistance pathogens in the healthcare setting"/>
        </authorList>
    </citation>
    <scope>NUCLEOTIDE SEQUENCE</scope>
    <source>
        <strain evidence="1">2023CJ-00293</strain>
    </source>
</reference>
<protein>
    <submittedName>
        <fullName evidence="1">Uncharacterized protein</fullName>
    </submittedName>
</protein>
<evidence type="ECO:0000313" key="2">
    <source>
        <dbReference type="Proteomes" id="UP001225498"/>
    </source>
</evidence>
<organism evidence="1 2">
    <name type="scientific">Stenotrophomonas maltophilia</name>
    <name type="common">Pseudomonas maltophilia</name>
    <name type="synonym">Xanthomonas maltophilia</name>
    <dbReference type="NCBI Taxonomy" id="40324"/>
    <lineage>
        <taxon>Bacteria</taxon>
        <taxon>Pseudomonadati</taxon>
        <taxon>Pseudomonadota</taxon>
        <taxon>Gammaproteobacteria</taxon>
        <taxon>Lysobacterales</taxon>
        <taxon>Lysobacteraceae</taxon>
        <taxon>Stenotrophomonas</taxon>
        <taxon>Stenotrophomonas maltophilia group</taxon>
    </lineage>
</organism>